<evidence type="ECO:0000313" key="14">
    <source>
        <dbReference type="EMBL" id="RHZ14357.1"/>
    </source>
</evidence>
<evidence type="ECO:0000313" key="17">
    <source>
        <dbReference type="Proteomes" id="UP000285430"/>
    </source>
</evidence>
<keyword evidence="16" id="KW-1185">Reference proteome</keyword>
<dbReference type="Pfam" id="PF00579">
    <property type="entry name" value="tRNA-synt_1b"/>
    <property type="match status" value="1"/>
</dbReference>
<dbReference type="GO" id="GO:0005524">
    <property type="term" value="F:ATP binding"/>
    <property type="evidence" value="ECO:0007669"/>
    <property type="project" value="UniProtKB-KW"/>
</dbReference>
<evidence type="ECO:0000256" key="9">
    <source>
        <dbReference type="ARBA" id="ARBA00022917"/>
    </source>
</evidence>
<dbReference type="EMBL" id="QUTH01004341">
    <property type="protein sequence ID" value="RHZ14357.1"/>
    <property type="molecule type" value="Genomic_DNA"/>
</dbReference>
<dbReference type="InterPro" id="IPR002305">
    <property type="entry name" value="aa-tRNA-synth_Ic"/>
</dbReference>
<keyword evidence="8 13" id="KW-0067">ATP-binding</keyword>
<evidence type="ECO:0000256" key="6">
    <source>
        <dbReference type="ARBA" id="ARBA00022598"/>
    </source>
</evidence>
<comment type="similarity">
    <text evidence="3 13">Belongs to the class-I aminoacyl-tRNA synthetase family.</text>
</comment>
<keyword evidence="5" id="KW-0963">Cytoplasm</keyword>
<dbReference type="InterPro" id="IPR023617">
    <property type="entry name" value="Tyr-tRNA-ligase_arc/euk-type"/>
</dbReference>
<dbReference type="EMBL" id="MZMZ02003356">
    <property type="protein sequence ID" value="RQM21917.1"/>
    <property type="molecule type" value="Genomic_DNA"/>
</dbReference>
<evidence type="ECO:0000256" key="12">
    <source>
        <dbReference type="ARBA" id="ARBA00048248"/>
    </source>
</evidence>
<evidence type="ECO:0000256" key="7">
    <source>
        <dbReference type="ARBA" id="ARBA00022741"/>
    </source>
</evidence>
<keyword evidence="6 13" id="KW-0436">Ligase</keyword>
<evidence type="ECO:0000313" key="16">
    <source>
        <dbReference type="Proteomes" id="UP000284702"/>
    </source>
</evidence>
<keyword evidence="7 13" id="KW-0547">Nucleotide-binding</keyword>
<evidence type="ECO:0000256" key="2">
    <source>
        <dbReference type="ARBA" id="ARBA00004514"/>
    </source>
</evidence>
<evidence type="ECO:0000256" key="10">
    <source>
        <dbReference type="ARBA" id="ARBA00023146"/>
    </source>
</evidence>
<comment type="catalytic activity">
    <reaction evidence="12">
        <text>tRNA(Tyr) + L-tyrosine + ATP = L-tyrosyl-tRNA(Tyr) + AMP + diphosphate + H(+)</text>
        <dbReference type="Rhea" id="RHEA:10220"/>
        <dbReference type="Rhea" id="RHEA-COMP:9706"/>
        <dbReference type="Rhea" id="RHEA-COMP:9707"/>
        <dbReference type="ChEBI" id="CHEBI:15378"/>
        <dbReference type="ChEBI" id="CHEBI:30616"/>
        <dbReference type="ChEBI" id="CHEBI:33019"/>
        <dbReference type="ChEBI" id="CHEBI:58315"/>
        <dbReference type="ChEBI" id="CHEBI:78442"/>
        <dbReference type="ChEBI" id="CHEBI:78536"/>
        <dbReference type="ChEBI" id="CHEBI:456215"/>
        <dbReference type="EC" id="6.1.1.1"/>
    </reaction>
</comment>
<comment type="function">
    <text evidence="1">Catalyzes the attachment of tyrosine to tRNA(Tyr) in a two-step reaction: tyrosine is first activated by ATP to form Tyr-AMP and then transferred to the acceptor end of tRNA(Tyr).</text>
</comment>
<dbReference type="Gene3D" id="3.40.50.620">
    <property type="entry name" value="HUPs"/>
    <property type="match status" value="2"/>
</dbReference>
<dbReference type="SUPFAM" id="SSF52374">
    <property type="entry name" value="Nucleotidylyl transferase"/>
    <property type="match status" value="1"/>
</dbReference>
<evidence type="ECO:0000256" key="1">
    <source>
        <dbReference type="ARBA" id="ARBA00002025"/>
    </source>
</evidence>
<organism evidence="14 17">
    <name type="scientific">Aphanomyces astaci</name>
    <name type="common">Crayfish plague agent</name>
    <dbReference type="NCBI Taxonomy" id="112090"/>
    <lineage>
        <taxon>Eukaryota</taxon>
        <taxon>Sar</taxon>
        <taxon>Stramenopiles</taxon>
        <taxon>Oomycota</taxon>
        <taxon>Saprolegniomycetes</taxon>
        <taxon>Saprolegniales</taxon>
        <taxon>Verrucalvaceae</taxon>
        <taxon>Aphanomyces</taxon>
    </lineage>
</organism>
<dbReference type="Proteomes" id="UP000284702">
    <property type="component" value="Unassembled WGS sequence"/>
</dbReference>
<dbReference type="FunFam" id="3.40.50.620:FF:000085">
    <property type="entry name" value="Tyrosine--tRNA ligase 1 cytoplasmic"/>
    <property type="match status" value="1"/>
</dbReference>
<dbReference type="FunFam" id="3.40.50.620:FF:000103">
    <property type="entry name" value="tyrosine--tRNA ligase 1, cytoplasmic"/>
    <property type="match status" value="1"/>
</dbReference>
<dbReference type="NCBIfam" id="NF006330">
    <property type="entry name" value="PRK08560.1"/>
    <property type="match status" value="1"/>
</dbReference>
<evidence type="ECO:0000256" key="5">
    <source>
        <dbReference type="ARBA" id="ARBA00022490"/>
    </source>
</evidence>
<reference evidence="14 17" key="2">
    <citation type="submission" date="2018-08" db="EMBL/GenBank/DDBJ databases">
        <title>Aphanomyces genome sequencing and annotation.</title>
        <authorList>
            <person name="Minardi D."/>
            <person name="Oidtmann B."/>
            <person name="Van Der Giezen M."/>
            <person name="Studholme D.J."/>
        </authorList>
    </citation>
    <scope>NUCLEOTIDE SEQUENCE [LARGE SCALE GENOMIC DNA]</scope>
    <source>
        <strain evidence="14 17">Da</strain>
    </source>
</reference>
<proteinExistence type="inferred from homology"/>
<evidence type="ECO:0000256" key="13">
    <source>
        <dbReference type="RuleBase" id="RU363036"/>
    </source>
</evidence>
<dbReference type="Proteomes" id="UP000285430">
    <property type="component" value="Unassembled WGS sequence"/>
</dbReference>
<gene>
    <name evidence="15" type="ORF">B5M09_009322</name>
    <name evidence="14" type="ORF">DYB37_001893</name>
</gene>
<dbReference type="VEuPathDB" id="FungiDB:H257_15828"/>
<keyword evidence="10 13" id="KW-0030">Aminoacyl-tRNA synthetase</keyword>
<dbReference type="GO" id="GO:0005829">
    <property type="term" value="C:cytosol"/>
    <property type="evidence" value="ECO:0007669"/>
    <property type="project" value="UniProtKB-SubCell"/>
</dbReference>
<dbReference type="InterPro" id="IPR014729">
    <property type="entry name" value="Rossmann-like_a/b/a_fold"/>
</dbReference>
<dbReference type="PANTHER" id="PTHR46264:SF4">
    <property type="entry name" value="TYROSINE--TRNA LIGASE, CYTOPLASMIC"/>
    <property type="match status" value="1"/>
</dbReference>
<sequence length="420" mass="48064">MADVTDVHVELEEKLTVEEAQAARAAQEVVAATKPSKKAAAAAPIVYESRLHEVRDWKKSALSLDERFELCKSVGEECIKEEELRVLLEKKEHPICYDGFEPSGRMHIAQGVLRMINVNKLTSAGCIFRFWVADWFALLNNKMGGDLKKIRKVGQYMIEIWKAVGMNMDNVQFLWASDEINSHADEYWTRVIDVARKFNVARIQRCCTIMGRKEADDMSAAQMMYPCMQCADVFFLKADICQLGLDQRKVNMLAREYCDEAKIKFKPVIISHHMLMGLKQGQEKMSKSDPDSAIFMEDTASDVSRKIKKAYCPPAQVDGNPIMDYMKHIIFPMFPDGVVVKRKEDYGGDKTYVEYDEMVVDYLSEAIHPGDLKPALTEYLNQYVTVMLFLSPILEPVRKHFEQGEAKKLLAEIKKFKVTR</sequence>
<dbReference type="InterPro" id="IPR050489">
    <property type="entry name" value="Tyr-tRNA_synthase"/>
</dbReference>
<dbReference type="GO" id="GO:0004831">
    <property type="term" value="F:tyrosine-tRNA ligase activity"/>
    <property type="evidence" value="ECO:0007669"/>
    <property type="project" value="UniProtKB-EC"/>
</dbReference>
<evidence type="ECO:0000313" key="15">
    <source>
        <dbReference type="EMBL" id="RQM21917.1"/>
    </source>
</evidence>
<protein>
    <recommendedName>
        <fullName evidence="4">tyrosine--tRNA ligase</fullName>
        <ecNumber evidence="4">6.1.1.1</ecNumber>
    </recommendedName>
    <alternativeName>
        <fullName evidence="11">Tyrosyl-tRNA synthetase</fullName>
    </alternativeName>
</protein>
<evidence type="ECO:0000256" key="11">
    <source>
        <dbReference type="ARBA" id="ARBA00033323"/>
    </source>
</evidence>
<dbReference type="EC" id="6.1.1.1" evidence="4"/>
<name>A0A3R7C4B2_APHAT</name>
<dbReference type="AlphaFoldDB" id="A0A3R7C4B2"/>
<evidence type="ECO:0000256" key="4">
    <source>
        <dbReference type="ARBA" id="ARBA00013160"/>
    </source>
</evidence>
<evidence type="ECO:0000256" key="3">
    <source>
        <dbReference type="ARBA" id="ARBA00005594"/>
    </source>
</evidence>
<reference evidence="15 16" key="1">
    <citation type="submission" date="2018-07" db="EMBL/GenBank/DDBJ databases">
        <title>Annotation of Aphanomyces astaci genome assembly.</title>
        <authorList>
            <person name="Studholme D.J."/>
        </authorList>
    </citation>
    <scope>NUCLEOTIDE SEQUENCE [LARGE SCALE GENOMIC DNA]</scope>
    <source>
        <strain evidence="15">Pc</strain>
    </source>
</reference>
<dbReference type="GO" id="GO:0006437">
    <property type="term" value="P:tyrosyl-tRNA aminoacylation"/>
    <property type="evidence" value="ECO:0007669"/>
    <property type="project" value="TreeGrafter"/>
</dbReference>
<accession>A0A3R7C4B2</accession>
<comment type="caution">
    <text evidence="14">The sequence shown here is derived from an EMBL/GenBank/DDBJ whole genome shotgun (WGS) entry which is preliminary data.</text>
</comment>
<comment type="subcellular location">
    <subcellularLocation>
        <location evidence="2">Cytoplasm</location>
        <location evidence="2">Cytosol</location>
    </subcellularLocation>
</comment>
<dbReference type="PANTHER" id="PTHR46264">
    <property type="entry name" value="TYROSINE-TRNA LIGASE"/>
    <property type="match status" value="1"/>
</dbReference>
<keyword evidence="9 13" id="KW-0648">Protein biosynthesis</keyword>
<evidence type="ECO:0000256" key="8">
    <source>
        <dbReference type="ARBA" id="ARBA00022840"/>
    </source>
</evidence>
<dbReference type="PIRSF" id="PIRSF006588">
    <property type="entry name" value="TyrRS_arch_euk"/>
    <property type="match status" value="1"/>
</dbReference>